<dbReference type="eggNOG" id="COG0617">
    <property type="taxonomic scope" value="Bacteria"/>
</dbReference>
<comment type="cofactor">
    <cofactor evidence="1">
        <name>Mg(2+)</name>
        <dbReference type="ChEBI" id="CHEBI:18420"/>
    </cofactor>
</comment>
<feature type="domain" description="Poly A polymerase head" evidence="9">
    <location>
        <begin position="40"/>
        <end position="161"/>
    </location>
</feature>
<dbReference type="InterPro" id="IPR032828">
    <property type="entry name" value="PolyA_RNA-bd"/>
</dbReference>
<dbReference type="EMBL" id="HG794546">
    <property type="protein sequence ID" value="CDK99445.1"/>
    <property type="molecule type" value="Genomic_DNA"/>
</dbReference>
<comment type="similarity">
    <text evidence="8">Belongs to the tRNA nucleotidyltransferase/poly(A) polymerase family.</text>
</comment>
<evidence type="ECO:0000256" key="8">
    <source>
        <dbReference type="RuleBase" id="RU003953"/>
    </source>
</evidence>
<dbReference type="HOGENOM" id="CLU_015961_2_3_5"/>
<dbReference type="Proteomes" id="UP000018922">
    <property type="component" value="Chromosome I"/>
</dbReference>
<reference evidence="11 12" key="1">
    <citation type="journal article" date="2014" name="Genome Announc.">
        <title>Complete genome sequence of Magnetospirillum gryphiswaldense MSR-1.</title>
        <authorList>
            <person name="Wang X."/>
            <person name="Wang Q."/>
            <person name="Zhang W."/>
            <person name="Wang Y."/>
            <person name="Li L."/>
            <person name="Wen T."/>
            <person name="Zhang T."/>
            <person name="Zhang Y."/>
            <person name="Xu J."/>
            <person name="Hu J."/>
            <person name="Li S."/>
            <person name="Liu L."/>
            <person name="Liu J."/>
            <person name="Jiang W."/>
            <person name="Tian J."/>
            <person name="Li Y."/>
            <person name="Schuler D."/>
            <person name="Wang L."/>
            <person name="Li J."/>
        </authorList>
    </citation>
    <scope>NUCLEOTIDE SEQUENCE [LARGE SCALE GENOMIC DNA]</scope>
    <source>
        <strain evidence="12">DSM 6361 / JCM 21280 / NBRC 15271 / MSR-1</strain>
    </source>
</reference>
<keyword evidence="2 8" id="KW-0808">Transferase</keyword>
<dbReference type="PANTHER" id="PTHR46173:SF1">
    <property type="entry name" value="CCA TRNA NUCLEOTIDYLTRANSFERASE 1, MITOCHONDRIAL"/>
    <property type="match status" value="1"/>
</dbReference>
<evidence type="ECO:0000256" key="4">
    <source>
        <dbReference type="ARBA" id="ARBA00022695"/>
    </source>
</evidence>
<evidence type="ECO:0000259" key="10">
    <source>
        <dbReference type="Pfam" id="PF12627"/>
    </source>
</evidence>
<protein>
    <submittedName>
        <fullName evidence="11">Poly(A) polymerase I</fullName>
        <ecNumber evidence="11">2.7.7.19</ecNumber>
    </submittedName>
</protein>
<dbReference type="InterPro" id="IPR050264">
    <property type="entry name" value="Bact_CCA-adding_enz_type3_sf"/>
</dbReference>
<dbReference type="GO" id="GO:0000049">
    <property type="term" value="F:tRNA binding"/>
    <property type="evidence" value="ECO:0007669"/>
    <property type="project" value="TreeGrafter"/>
</dbReference>
<dbReference type="GO" id="GO:0000166">
    <property type="term" value="F:nucleotide binding"/>
    <property type="evidence" value="ECO:0007669"/>
    <property type="project" value="UniProtKB-KW"/>
</dbReference>
<sequence>MRAPNDGSEPIGQLSPQAWMQAAETQAVIKALTADGAEVRFVGGCVRDSVLKRAIKDIDIATHDPPDRVMALLERAHIRVIPTGLAHGTVTAVVGKAHYEITTLREDVETFGRHARVSFTDDWTADAARRDFTMNAMFADPQGRIYDPFGGLADLGAGHVRFVGDPFRRIEEDLLRLLRFFRFFAHYGRTSLESQAMAACRKLAPRLVELSGERVAGELIRLLQAPDPALVLMVMKTNGILAHVLPEAVEIGRLKVLTWLESRAMVRDTIHPDPLRRLAAMLSTDAAGVAVLGERLKLSAAQTGRILSIVCPQVDVRMDMDRRAARRALRRVGADTFRDLVLVAWAEHRSRSGLLDSRESRMWQDLLDQADHWQPVELPVRGADCLDLGVPRGPAIGQSLAQVEAWWEEADYAPDRAACLDRLRRIIKEGGA</sequence>
<organism evidence="11 12">
    <name type="scientific">Magnetospirillum gryphiswaldense (strain DSM 6361 / JCM 21280 / NBRC 15271 / MSR-1)</name>
    <dbReference type="NCBI Taxonomy" id="431944"/>
    <lineage>
        <taxon>Bacteria</taxon>
        <taxon>Pseudomonadati</taxon>
        <taxon>Pseudomonadota</taxon>
        <taxon>Alphaproteobacteria</taxon>
        <taxon>Rhodospirillales</taxon>
        <taxon>Rhodospirillaceae</taxon>
        <taxon>Magnetospirillum</taxon>
    </lineage>
</organism>
<keyword evidence="7" id="KW-0460">Magnesium</keyword>
<evidence type="ECO:0000256" key="5">
    <source>
        <dbReference type="ARBA" id="ARBA00022723"/>
    </source>
</evidence>
<evidence type="ECO:0000259" key="9">
    <source>
        <dbReference type="Pfam" id="PF01743"/>
    </source>
</evidence>
<dbReference type="InterPro" id="IPR043519">
    <property type="entry name" value="NT_sf"/>
</dbReference>
<feature type="domain" description="tRNA nucleotidyltransferase/poly(A) polymerase RNA and SrmB- binding" evidence="10">
    <location>
        <begin position="192"/>
        <end position="248"/>
    </location>
</feature>
<dbReference type="GO" id="GO:0008033">
    <property type="term" value="P:tRNA processing"/>
    <property type="evidence" value="ECO:0007669"/>
    <property type="project" value="UniProtKB-KW"/>
</dbReference>
<dbReference type="Gene3D" id="1.10.3090.10">
    <property type="entry name" value="cca-adding enzyme, domain 2"/>
    <property type="match status" value="1"/>
</dbReference>
<evidence type="ECO:0000256" key="6">
    <source>
        <dbReference type="ARBA" id="ARBA00022741"/>
    </source>
</evidence>
<evidence type="ECO:0000256" key="1">
    <source>
        <dbReference type="ARBA" id="ARBA00001946"/>
    </source>
</evidence>
<name>V6F1N7_MAGGM</name>
<dbReference type="Pfam" id="PF01743">
    <property type="entry name" value="PolyA_pol"/>
    <property type="match status" value="1"/>
</dbReference>
<keyword evidence="6" id="KW-0547">Nucleotide-binding</keyword>
<keyword evidence="3" id="KW-0819">tRNA processing</keyword>
<dbReference type="KEGG" id="mgy:MGMSRv2__2230"/>
<dbReference type="GO" id="GO:1990817">
    <property type="term" value="F:poly(A) RNA polymerase activity"/>
    <property type="evidence" value="ECO:0007669"/>
    <property type="project" value="UniProtKB-EC"/>
</dbReference>
<evidence type="ECO:0000256" key="7">
    <source>
        <dbReference type="ARBA" id="ARBA00022842"/>
    </source>
</evidence>
<dbReference type="GO" id="GO:0046872">
    <property type="term" value="F:metal ion binding"/>
    <property type="evidence" value="ECO:0007669"/>
    <property type="project" value="UniProtKB-KW"/>
</dbReference>
<dbReference type="CDD" id="cd05398">
    <property type="entry name" value="NT_ClassII-CCAase"/>
    <property type="match status" value="1"/>
</dbReference>
<keyword evidence="5" id="KW-0479">Metal-binding</keyword>
<dbReference type="SUPFAM" id="SSF81891">
    <property type="entry name" value="Poly A polymerase C-terminal region-like"/>
    <property type="match status" value="1"/>
</dbReference>
<dbReference type="PANTHER" id="PTHR46173">
    <property type="entry name" value="CCA TRNA NUCLEOTIDYLTRANSFERASE 1, MITOCHONDRIAL"/>
    <property type="match status" value="1"/>
</dbReference>
<dbReference type="EC" id="2.7.7.19" evidence="11"/>
<keyword evidence="12" id="KW-1185">Reference proteome</keyword>
<dbReference type="SUPFAM" id="SSF81301">
    <property type="entry name" value="Nucleotidyltransferase"/>
    <property type="match status" value="1"/>
</dbReference>
<dbReference type="Pfam" id="PF12627">
    <property type="entry name" value="PolyA_pol_RNAbd"/>
    <property type="match status" value="1"/>
</dbReference>
<evidence type="ECO:0000313" key="12">
    <source>
        <dbReference type="Proteomes" id="UP000018922"/>
    </source>
</evidence>
<proteinExistence type="inferred from homology"/>
<dbReference type="AlphaFoldDB" id="V6F1N7"/>
<evidence type="ECO:0000256" key="2">
    <source>
        <dbReference type="ARBA" id="ARBA00022679"/>
    </source>
</evidence>
<accession>V6F1N7</accession>
<evidence type="ECO:0000256" key="3">
    <source>
        <dbReference type="ARBA" id="ARBA00022694"/>
    </source>
</evidence>
<dbReference type="STRING" id="1430440.MGMSRv2__2230"/>
<gene>
    <name evidence="11" type="ordered locus">MGMSRv2__2230</name>
</gene>
<dbReference type="InterPro" id="IPR002646">
    <property type="entry name" value="PolA_pol_head_dom"/>
</dbReference>
<dbReference type="Gene3D" id="3.30.460.10">
    <property type="entry name" value="Beta Polymerase, domain 2"/>
    <property type="match status" value="1"/>
</dbReference>
<evidence type="ECO:0000313" key="11">
    <source>
        <dbReference type="EMBL" id="CDK99445.1"/>
    </source>
</evidence>
<keyword evidence="4 11" id="KW-0548">Nucleotidyltransferase</keyword>
<keyword evidence="8" id="KW-0694">RNA-binding</keyword>